<dbReference type="Pfam" id="PF00225">
    <property type="entry name" value="Kinesin"/>
    <property type="match status" value="1"/>
</dbReference>
<keyword evidence="2" id="KW-0505">Motor protein</keyword>
<protein>
    <recommendedName>
        <fullName evidence="5">Kinesin motor domain-containing protein</fullName>
    </recommendedName>
</protein>
<dbReference type="AlphaFoldDB" id="A0A081AAK6"/>
<gene>
    <name evidence="6" type="ORF">F444_08599</name>
</gene>
<feature type="coiled-coil region" evidence="3">
    <location>
        <begin position="824"/>
        <end position="851"/>
    </location>
</feature>
<feature type="domain" description="Kinesin motor" evidence="5">
    <location>
        <begin position="1"/>
        <end position="311"/>
    </location>
</feature>
<dbReference type="GO" id="GO:0008017">
    <property type="term" value="F:microtubule binding"/>
    <property type="evidence" value="ECO:0007669"/>
    <property type="project" value="InterPro"/>
</dbReference>
<dbReference type="PANTHER" id="PTHR47968:SF75">
    <property type="entry name" value="CENTROMERE-ASSOCIATED PROTEIN E"/>
    <property type="match status" value="1"/>
</dbReference>
<feature type="compositionally biased region" description="Low complexity" evidence="4">
    <location>
        <begin position="990"/>
        <end position="1004"/>
    </location>
</feature>
<dbReference type="InterPro" id="IPR001752">
    <property type="entry name" value="Kinesin_motor_dom"/>
</dbReference>
<sequence length="1089" mass="121363">MERAHVLIRLRGDASSSGAVGICRMSATTVRLEHSEMSPGVASITFEQVFDVNDSNSRVFQTSLTGAIDDVVGGRAVTLIATGATSAGKSFACHGDQHKPSNGKAEPGLITLAIRRVFSGLVNSIKDGEKCNVLLSCWGAQSGNNEALMDLLADGTSVDMKDMEKVMVDRSVVVKTPAEAVHLYSKALGRLKDTQKQDFVFALHVETLLANGEARRGRLIVIDIDGGSIIEPRGEQMYQTQKKNRGEYFLDPQFSVNETLSAGFGAFVGNTSSTYLLVAIQTPAQFQQQAIQSLLYACKAKEIKSSSAINYLSEYVERNSSNQLLETGKRLSKDAENQAPGCREDVEVPKAPQIYSAEQRANLFSSGALPPVSPPLSTTSSGSTCEPPFIAPRAREPVDSPSLSPSTSCESEESLKQSAVSKRLRKAYDIAKAATSSPLKRSTVFAAGSNQSDESTAHAAIDELLKHLPHDTLRGLSLQAKLEQIRATQAELERALAHEVSIKDKCVDRISRLSQAMSCQVVEHEQQLHEALTAKHTAESQLQDLTIKFDDVGHEVTRLQEEVRLLKTGSAAAQTPENERSMLHTLSARLEEAMIQAKDVITFKDGVIQSLEERLQLASKRGADTIALLEQERGQFEREKADLLTQLHQSQGSNTSKKDEEVLKLQSENMTLEQQKAELTVKVAQLTLELETARSQWAQDARDREDRAEKRCAKQVAQAEQQLEQATTAMQQQMAQFRDELDMKLARQRVAAQVACKAGEVKCEQLERELQRMKQKLAKQKMKMEKKARVLVANAHKEHEEPVALLKRGLEDLSERLIVVVEREQEAIRRAEKSEEAVERFKADIQKLKTTVCELERERTALGNLYKELDADKDAVKADFELRSREMEEALAQQIMAAEARVNKERDDEVQKLIKQHDTEMNRLQTEAREREQSMVKEQLGRQQSSSESSEGGSLTSNNSHQKRIEELDALIDSKERRYRHLEKRKKAGRSSSSSPPTKKTTSSLKKELAHKEEKIAELSIRQKQLLVALATANEQETRAKQQVQETKSQRQSEVAQYEDLLQQLNCLKRENWNLSLALQVTEASRHQQ</sequence>
<keyword evidence="1 3" id="KW-0175">Coiled coil</keyword>
<dbReference type="Gene3D" id="3.40.850.10">
    <property type="entry name" value="Kinesin motor domain"/>
    <property type="match status" value="1"/>
</dbReference>
<proteinExistence type="predicted"/>
<dbReference type="GO" id="GO:0005524">
    <property type="term" value="F:ATP binding"/>
    <property type="evidence" value="ECO:0007669"/>
    <property type="project" value="InterPro"/>
</dbReference>
<feature type="compositionally biased region" description="Basic and acidic residues" evidence="4">
    <location>
        <begin position="963"/>
        <end position="976"/>
    </location>
</feature>
<feature type="compositionally biased region" description="Basic residues" evidence="4">
    <location>
        <begin position="977"/>
        <end position="989"/>
    </location>
</feature>
<evidence type="ECO:0000313" key="7">
    <source>
        <dbReference type="Proteomes" id="UP000028582"/>
    </source>
</evidence>
<dbReference type="InterPro" id="IPR036961">
    <property type="entry name" value="Kinesin_motor_dom_sf"/>
</dbReference>
<dbReference type="OrthoDB" id="123929at2759"/>
<feature type="compositionally biased region" description="Low complexity" evidence="4">
    <location>
        <begin position="375"/>
        <end position="384"/>
    </location>
</feature>
<organism evidence="6 7">
    <name type="scientific">Phytophthora nicotianae P1976</name>
    <dbReference type="NCBI Taxonomy" id="1317066"/>
    <lineage>
        <taxon>Eukaryota</taxon>
        <taxon>Sar</taxon>
        <taxon>Stramenopiles</taxon>
        <taxon>Oomycota</taxon>
        <taxon>Peronosporomycetes</taxon>
        <taxon>Peronosporales</taxon>
        <taxon>Peronosporaceae</taxon>
        <taxon>Phytophthora</taxon>
    </lineage>
</organism>
<comment type="caution">
    <text evidence="6">The sequence shown here is derived from an EMBL/GenBank/DDBJ whole genome shotgun (WGS) entry which is preliminary data.</text>
</comment>
<name>A0A081AAK6_PHYNI</name>
<feature type="compositionally biased region" description="Low complexity" evidence="4">
    <location>
        <begin position="400"/>
        <end position="409"/>
    </location>
</feature>
<dbReference type="GO" id="GO:0007018">
    <property type="term" value="P:microtubule-based movement"/>
    <property type="evidence" value="ECO:0007669"/>
    <property type="project" value="InterPro"/>
</dbReference>
<feature type="compositionally biased region" description="Low complexity" evidence="4">
    <location>
        <begin position="941"/>
        <end position="960"/>
    </location>
</feature>
<feature type="region of interest" description="Disordered" evidence="4">
    <location>
        <begin position="366"/>
        <end position="415"/>
    </location>
</feature>
<feature type="compositionally biased region" description="Basic and acidic residues" evidence="4">
    <location>
        <begin position="914"/>
        <end position="935"/>
    </location>
</feature>
<feature type="coiled-coil region" evidence="3">
    <location>
        <begin position="626"/>
        <end position="790"/>
    </location>
</feature>
<dbReference type="GO" id="GO:0003777">
    <property type="term" value="F:microtubule motor activity"/>
    <property type="evidence" value="ECO:0007669"/>
    <property type="project" value="InterPro"/>
</dbReference>
<evidence type="ECO:0000256" key="3">
    <source>
        <dbReference type="SAM" id="Coils"/>
    </source>
</evidence>
<dbReference type="EMBL" id="ANJA01001614">
    <property type="protein sequence ID" value="ETO75917.1"/>
    <property type="molecule type" value="Genomic_DNA"/>
</dbReference>
<dbReference type="InterPro" id="IPR027417">
    <property type="entry name" value="P-loop_NTPase"/>
</dbReference>
<feature type="region of interest" description="Disordered" evidence="4">
    <location>
        <begin position="914"/>
        <end position="1009"/>
    </location>
</feature>
<dbReference type="SMART" id="SM00129">
    <property type="entry name" value="KISc"/>
    <property type="match status" value="1"/>
</dbReference>
<evidence type="ECO:0000256" key="4">
    <source>
        <dbReference type="SAM" id="MobiDB-lite"/>
    </source>
</evidence>
<dbReference type="InterPro" id="IPR027640">
    <property type="entry name" value="Kinesin-like_fam"/>
</dbReference>
<evidence type="ECO:0000259" key="5">
    <source>
        <dbReference type="SMART" id="SM00129"/>
    </source>
</evidence>
<accession>A0A081AAK6</accession>
<dbReference type="SUPFAM" id="SSF52540">
    <property type="entry name" value="P-loop containing nucleoside triphosphate hydrolases"/>
    <property type="match status" value="1"/>
</dbReference>
<evidence type="ECO:0000256" key="1">
    <source>
        <dbReference type="ARBA" id="ARBA00023054"/>
    </source>
</evidence>
<dbReference type="PANTHER" id="PTHR47968">
    <property type="entry name" value="CENTROMERE PROTEIN E"/>
    <property type="match status" value="1"/>
</dbReference>
<evidence type="ECO:0000256" key="2">
    <source>
        <dbReference type="ARBA" id="ARBA00023175"/>
    </source>
</evidence>
<reference evidence="6 7" key="1">
    <citation type="submission" date="2013-11" db="EMBL/GenBank/DDBJ databases">
        <title>The Genome Sequence of Phytophthora parasitica P1976.</title>
        <authorList>
            <consortium name="The Broad Institute Genomics Platform"/>
            <person name="Russ C."/>
            <person name="Tyler B."/>
            <person name="Panabieres F."/>
            <person name="Shan W."/>
            <person name="Tripathy S."/>
            <person name="Grunwald N."/>
            <person name="Machado M."/>
            <person name="Johnson C.S."/>
            <person name="Walker B."/>
            <person name="Young S."/>
            <person name="Zeng Q."/>
            <person name="Gargeya S."/>
            <person name="Fitzgerald M."/>
            <person name="Haas B."/>
            <person name="Abouelleil A."/>
            <person name="Allen A.W."/>
            <person name="Alvarado L."/>
            <person name="Arachchi H.M."/>
            <person name="Berlin A.M."/>
            <person name="Chapman S.B."/>
            <person name="Gainer-Dewar J."/>
            <person name="Goldberg J."/>
            <person name="Griggs A."/>
            <person name="Gujja S."/>
            <person name="Hansen M."/>
            <person name="Howarth C."/>
            <person name="Imamovic A."/>
            <person name="Ireland A."/>
            <person name="Larimer J."/>
            <person name="McCowan C."/>
            <person name="Murphy C."/>
            <person name="Pearson M."/>
            <person name="Poon T.W."/>
            <person name="Priest M."/>
            <person name="Roberts A."/>
            <person name="Saif S."/>
            <person name="Shea T."/>
            <person name="Sisk P."/>
            <person name="Sykes S."/>
            <person name="Wortman J."/>
            <person name="Nusbaum C."/>
            <person name="Birren B."/>
        </authorList>
    </citation>
    <scope>NUCLEOTIDE SEQUENCE [LARGE SCALE GENOMIC DNA]</scope>
    <source>
        <strain evidence="6 7">P1976</strain>
    </source>
</reference>
<dbReference type="Proteomes" id="UP000028582">
    <property type="component" value="Unassembled WGS sequence"/>
</dbReference>
<evidence type="ECO:0000313" key="6">
    <source>
        <dbReference type="EMBL" id="ETO75917.1"/>
    </source>
</evidence>